<protein>
    <submittedName>
        <fullName evidence="1">Uncharacterized protein</fullName>
    </submittedName>
</protein>
<organism evidence="1 2">
    <name type="scientific">Deinococcus peraridilitoris (strain DSM 19664 / LMG 22246 / CIP 109416 / KR-200)</name>
    <dbReference type="NCBI Taxonomy" id="937777"/>
    <lineage>
        <taxon>Bacteria</taxon>
        <taxon>Thermotogati</taxon>
        <taxon>Deinococcota</taxon>
        <taxon>Deinococci</taxon>
        <taxon>Deinococcales</taxon>
        <taxon>Deinococcaceae</taxon>
        <taxon>Deinococcus</taxon>
    </lineage>
</organism>
<dbReference type="KEGG" id="dpd:Deipe_0989"/>
<proteinExistence type="predicted"/>
<dbReference type="HOGENOM" id="CLU_2842523_0_0_0"/>
<name>K9ZY11_DEIPD</name>
<dbReference type="Proteomes" id="UP000010467">
    <property type="component" value="Chromosome"/>
</dbReference>
<evidence type="ECO:0000313" key="1">
    <source>
        <dbReference type="EMBL" id="AFZ66553.1"/>
    </source>
</evidence>
<dbReference type="EMBL" id="CP003382">
    <property type="protein sequence ID" value="AFZ66553.1"/>
    <property type="molecule type" value="Genomic_DNA"/>
</dbReference>
<sequence length="65" mass="7053">MEAGIPTARAVTLFFYRNTRFPCLPLGKVLGISPRLANALSKFQLFGVGVRGRKAAPPGHQPGFR</sequence>
<accession>K9ZY11</accession>
<dbReference type="STRING" id="937777.Deipe_0989"/>
<evidence type="ECO:0000313" key="2">
    <source>
        <dbReference type="Proteomes" id="UP000010467"/>
    </source>
</evidence>
<gene>
    <name evidence="1" type="ordered locus">Deipe_0989</name>
</gene>
<reference evidence="2" key="1">
    <citation type="submission" date="2012-03" db="EMBL/GenBank/DDBJ databases">
        <title>Complete sequence of chromosome of Deinococcus peraridilitoris DSM 19664.</title>
        <authorList>
            <person name="Lucas S."/>
            <person name="Copeland A."/>
            <person name="Lapidus A."/>
            <person name="Glavina del Rio T."/>
            <person name="Dalin E."/>
            <person name="Tice H."/>
            <person name="Bruce D."/>
            <person name="Goodwin L."/>
            <person name="Pitluck S."/>
            <person name="Peters L."/>
            <person name="Mikhailova N."/>
            <person name="Lu M."/>
            <person name="Kyrpides N."/>
            <person name="Mavromatis K."/>
            <person name="Ivanova N."/>
            <person name="Brettin T."/>
            <person name="Detter J.C."/>
            <person name="Han C."/>
            <person name="Larimer F."/>
            <person name="Land M."/>
            <person name="Hauser L."/>
            <person name="Markowitz V."/>
            <person name="Cheng J.-F."/>
            <person name="Hugenholtz P."/>
            <person name="Woyke T."/>
            <person name="Wu D."/>
            <person name="Pukall R."/>
            <person name="Steenblock K."/>
            <person name="Brambilla E."/>
            <person name="Klenk H.-P."/>
            <person name="Eisen J.A."/>
        </authorList>
    </citation>
    <scope>NUCLEOTIDE SEQUENCE [LARGE SCALE GENOMIC DNA]</scope>
    <source>
        <strain evidence="2">DSM 19664 / LMG 22246 / CIP 109416 / KR-200</strain>
    </source>
</reference>
<dbReference type="AlphaFoldDB" id="K9ZY11"/>
<keyword evidence="2" id="KW-1185">Reference proteome</keyword>